<feature type="compositionally biased region" description="Gly residues" evidence="1">
    <location>
        <begin position="281"/>
        <end position="291"/>
    </location>
</feature>
<evidence type="ECO:0000259" key="2">
    <source>
        <dbReference type="SMART" id="SM01233"/>
    </source>
</evidence>
<dbReference type="Gene3D" id="6.10.140.1040">
    <property type="match status" value="1"/>
</dbReference>
<feature type="compositionally biased region" description="Basic and acidic residues" evidence="1">
    <location>
        <begin position="162"/>
        <end position="175"/>
    </location>
</feature>
<dbReference type="GO" id="GO:0005737">
    <property type="term" value="C:cytoplasm"/>
    <property type="evidence" value="ECO:0007669"/>
    <property type="project" value="TreeGrafter"/>
</dbReference>
<organism evidence="3 4">
    <name type="scientific">Macrolepiota fuliginosa MF-IS2</name>
    <dbReference type="NCBI Taxonomy" id="1400762"/>
    <lineage>
        <taxon>Eukaryota</taxon>
        <taxon>Fungi</taxon>
        <taxon>Dikarya</taxon>
        <taxon>Basidiomycota</taxon>
        <taxon>Agaricomycotina</taxon>
        <taxon>Agaricomycetes</taxon>
        <taxon>Agaricomycetidae</taxon>
        <taxon>Agaricales</taxon>
        <taxon>Agaricineae</taxon>
        <taxon>Agaricaceae</taxon>
        <taxon>Macrolepiota</taxon>
    </lineage>
</organism>
<evidence type="ECO:0000256" key="1">
    <source>
        <dbReference type="SAM" id="MobiDB-lite"/>
    </source>
</evidence>
<feature type="region of interest" description="Disordered" evidence="1">
    <location>
        <begin position="254"/>
        <end position="311"/>
    </location>
</feature>
<evidence type="ECO:0000313" key="3">
    <source>
        <dbReference type="EMBL" id="KAF9453775.1"/>
    </source>
</evidence>
<accession>A0A9P6C9A4</accession>
<dbReference type="Pfam" id="PF04774">
    <property type="entry name" value="HABP4_PAI-RBP1"/>
    <property type="match status" value="1"/>
</dbReference>
<dbReference type="GO" id="GO:0005634">
    <property type="term" value="C:nucleus"/>
    <property type="evidence" value="ECO:0007669"/>
    <property type="project" value="TreeGrafter"/>
</dbReference>
<feature type="domain" description="Hyaluronan/mRNA-binding protein" evidence="2">
    <location>
        <begin position="102"/>
        <end position="211"/>
    </location>
</feature>
<keyword evidence="4" id="KW-1185">Reference proteome</keyword>
<protein>
    <recommendedName>
        <fullName evidence="2">Hyaluronan/mRNA-binding protein domain-containing protein</fullName>
    </recommendedName>
</protein>
<comment type="caution">
    <text evidence="3">The sequence shown here is derived from an EMBL/GenBank/DDBJ whole genome shotgun (WGS) entry which is preliminary data.</text>
</comment>
<gene>
    <name evidence="3" type="ORF">P691DRAFT_771074</name>
</gene>
<dbReference type="InterPro" id="IPR006861">
    <property type="entry name" value="HABP4_PAIRBP1-bd"/>
</dbReference>
<dbReference type="SMART" id="SM01233">
    <property type="entry name" value="HABP4_PAI-RBP1"/>
    <property type="match status" value="1"/>
</dbReference>
<dbReference type="AlphaFoldDB" id="A0A9P6C9A4"/>
<sequence length="311" mass="32900">MSVATKNPFAILDAEDASRPPTPAPAAAKADPQAPTAPTRGTTKSRGPASRGGKYYARGGAARGGARDSAQPQEEEPAAENQRKTEGGRGRGRGRGGPARGGRRPFDRHSQTGKTDSDKKLHQGWGGDEGNTELKAEEAAANDAAAEAVPESPAEGAEAAPAEDKPEGRPRREREPEEEDTTLTLDQYLAQQKEKDAVLPKIEATRQANEGADSNLWKDAVLVSKAEDEEAYFVGKTKSAPKARTKKEEKVFIEIEGRFERPDRGGRGRGRGGDRGRGVRGRGGPRGGARPNGGATSSLDVDDQTAFPSLS</sequence>
<feature type="compositionally biased region" description="Low complexity" evidence="1">
    <location>
        <begin position="49"/>
        <end position="60"/>
    </location>
</feature>
<feature type="compositionally biased region" description="Basic and acidic residues" evidence="1">
    <location>
        <begin position="104"/>
        <end position="121"/>
    </location>
</feature>
<reference evidence="3" key="1">
    <citation type="submission" date="2020-11" db="EMBL/GenBank/DDBJ databases">
        <authorList>
            <consortium name="DOE Joint Genome Institute"/>
            <person name="Ahrendt S."/>
            <person name="Riley R."/>
            <person name="Andreopoulos W."/>
            <person name="Labutti K."/>
            <person name="Pangilinan J."/>
            <person name="Ruiz-Duenas F.J."/>
            <person name="Barrasa J.M."/>
            <person name="Sanchez-Garcia M."/>
            <person name="Camarero S."/>
            <person name="Miyauchi S."/>
            <person name="Serrano A."/>
            <person name="Linde D."/>
            <person name="Babiker R."/>
            <person name="Drula E."/>
            <person name="Ayuso-Fernandez I."/>
            <person name="Pacheco R."/>
            <person name="Padilla G."/>
            <person name="Ferreira P."/>
            <person name="Barriuso J."/>
            <person name="Kellner H."/>
            <person name="Castanera R."/>
            <person name="Alfaro M."/>
            <person name="Ramirez L."/>
            <person name="Pisabarro A.G."/>
            <person name="Kuo A."/>
            <person name="Tritt A."/>
            <person name="Lipzen A."/>
            <person name="He G."/>
            <person name="Yan M."/>
            <person name="Ng V."/>
            <person name="Cullen D."/>
            <person name="Martin F."/>
            <person name="Rosso M.-N."/>
            <person name="Henrissat B."/>
            <person name="Hibbett D."/>
            <person name="Martinez A.T."/>
            <person name="Grigoriev I.V."/>
        </authorList>
    </citation>
    <scope>NUCLEOTIDE SEQUENCE</scope>
    <source>
        <strain evidence="3">MF-IS2</strain>
    </source>
</reference>
<dbReference type="InterPro" id="IPR039764">
    <property type="entry name" value="HABP4/SERBP1-like"/>
</dbReference>
<dbReference type="PANTHER" id="PTHR12299">
    <property type="entry name" value="HYALURONIC ACID-BINDING PROTEIN 4"/>
    <property type="match status" value="1"/>
</dbReference>
<proteinExistence type="predicted"/>
<feature type="region of interest" description="Disordered" evidence="1">
    <location>
        <begin position="1"/>
        <end position="194"/>
    </location>
</feature>
<dbReference type="Proteomes" id="UP000807342">
    <property type="component" value="Unassembled WGS sequence"/>
</dbReference>
<dbReference type="OrthoDB" id="5390558at2759"/>
<dbReference type="EMBL" id="MU151058">
    <property type="protein sequence ID" value="KAF9453775.1"/>
    <property type="molecule type" value="Genomic_DNA"/>
</dbReference>
<evidence type="ECO:0000313" key="4">
    <source>
        <dbReference type="Proteomes" id="UP000807342"/>
    </source>
</evidence>
<feature type="compositionally biased region" description="Low complexity" evidence="1">
    <location>
        <begin position="25"/>
        <end position="39"/>
    </location>
</feature>
<feature type="compositionally biased region" description="Low complexity" evidence="1">
    <location>
        <begin position="139"/>
        <end position="160"/>
    </location>
</feature>
<dbReference type="GO" id="GO:0003723">
    <property type="term" value="F:RNA binding"/>
    <property type="evidence" value="ECO:0007669"/>
    <property type="project" value="InterPro"/>
</dbReference>
<name>A0A9P6C9A4_9AGAR</name>
<feature type="compositionally biased region" description="Basic and acidic residues" evidence="1">
    <location>
        <begin position="254"/>
        <end position="277"/>
    </location>
</feature>
<dbReference type="PANTHER" id="PTHR12299:SF17">
    <property type="entry name" value="AT19571P-RELATED"/>
    <property type="match status" value="1"/>
</dbReference>